<dbReference type="GO" id="GO:0005509">
    <property type="term" value="F:calcium ion binding"/>
    <property type="evidence" value="ECO:0007669"/>
    <property type="project" value="InterPro"/>
</dbReference>
<evidence type="ECO:0000313" key="2">
    <source>
        <dbReference type="EMBL" id="SNZ02872.1"/>
    </source>
</evidence>
<dbReference type="Gene3D" id="2.60.40.10">
    <property type="entry name" value="Immunoglobulins"/>
    <property type="match status" value="1"/>
</dbReference>
<dbReference type="PROSITE" id="PS00409">
    <property type="entry name" value="PROKAR_NTER_METHYL"/>
    <property type="match status" value="1"/>
</dbReference>
<sequence>MNKKGFTLIELAMVLVIVGLLLGLGLTAFSILVKRAKVKETKEKVNAAVEAVLGYTYSTSKLPDLTKFSSIVREKKDAYGKDLVYIYDSGLTDYCGRLNTHITVEICSDAACTSPTQTVENVAFIVLSGDGNFNNQTAGSEEVSTDKTIKVYEYGVNVDNYSGDFARVEAYDDIVKWVTIEELHEKEACKPLKIDNYQNLPDAVEDTPYSAKVSVSGGKPPYTFGTWNSGSCNTGSRWSGYGLSLQSDGYITGTVNFDNDSNAGSITDCSGEITVDNVCVKDSLGDEINTPSSITIKVKPQPVKILTEVLPTAYEGSDYNVTLYAMGGGDSYSWNLTNGTLPDGLSLNNSTGEISGTVGSDTGCSNSSPYNFTVSAQSCGMTAYKGFSLTVIDPDCSSTASGGSGGSCSSINLFNRTGSDIYYIKGQVLLGFCIGTSSCTLFSNNSSVAMSSGECVALYESRNWWGRCRNFIGIITYNDALSADADNDCTVKYNGGLSDE</sequence>
<proteinExistence type="predicted"/>
<dbReference type="SUPFAM" id="SSF54523">
    <property type="entry name" value="Pili subunits"/>
    <property type="match status" value="1"/>
</dbReference>
<dbReference type="NCBIfam" id="TIGR02532">
    <property type="entry name" value="IV_pilin_GFxxxE"/>
    <property type="match status" value="1"/>
</dbReference>
<feature type="transmembrane region" description="Helical" evidence="1">
    <location>
        <begin position="12"/>
        <end position="33"/>
    </location>
</feature>
<gene>
    <name evidence="2" type="ORF">SAMN06265182_0232</name>
</gene>
<evidence type="ECO:0000256" key="1">
    <source>
        <dbReference type="SAM" id="Phobius"/>
    </source>
</evidence>
<keyword evidence="1" id="KW-1133">Transmembrane helix</keyword>
<dbReference type="Pfam" id="PF07963">
    <property type="entry name" value="N_methyl"/>
    <property type="match status" value="1"/>
</dbReference>
<name>A0A285N0B0_9AQUI</name>
<keyword evidence="1" id="KW-0812">Transmembrane</keyword>
<dbReference type="InterPro" id="IPR013783">
    <property type="entry name" value="Ig-like_fold"/>
</dbReference>
<dbReference type="OrthoDB" id="12790at2"/>
<accession>A0A285N0B0</accession>
<dbReference type="RefSeq" id="WP_096999432.1">
    <property type="nucleotide sequence ID" value="NZ_OBEI01000001.1"/>
</dbReference>
<dbReference type="InterPro" id="IPR015919">
    <property type="entry name" value="Cadherin-like_sf"/>
</dbReference>
<dbReference type="GO" id="GO:0016020">
    <property type="term" value="C:membrane"/>
    <property type="evidence" value="ECO:0007669"/>
    <property type="project" value="InterPro"/>
</dbReference>
<protein>
    <submittedName>
        <fullName evidence="2">Prepilin-type N-terminal cleavage/methylation domain-containing protein</fullName>
    </submittedName>
</protein>
<reference evidence="3" key="1">
    <citation type="submission" date="2017-09" db="EMBL/GenBank/DDBJ databases">
        <authorList>
            <person name="Varghese N."/>
            <person name="Submissions S."/>
        </authorList>
    </citation>
    <scope>NUCLEOTIDE SEQUENCE [LARGE SCALE GENOMIC DNA]</scope>
    <source>
        <strain evidence="3">DSM 15103</strain>
    </source>
</reference>
<dbReference type="InterPro" id="IPR012902">
    <property type="entry name" value="N_methyl_site"/>
</dbReference>
<dbReference type="AlphaFoldDB" id="A0A285N0B0"/>
<keyword evidence="3" id="KW-1185">Reference proteome</keyword>
<dbReference type="Gene3D" id="3.30.700.10">
    <property type="entry name" value="Glycoprotein, Type 4 Pilin"/>
    <property type="match status" value="1"/>
</dbReference>
<organism evidence="2 3">
    <name type="scientific">Persephonella hydrogeniphila</name>
    <dbReference type="NCBI Taxonomy" id="198703"/>
    <lineage>
        <taxon>Bacteria</taxon>
        <taxon>Pseudomonadati</taxon>
        <taxon>Aquificota</taxon>
        <taxon>Aquificia</taxon>
        <taxon>Aquificales</taxon>
        <taxon>Hydrogenothermaceae</taxon>
        <taxon>Persephonella</taxon>
    </lineage>
</organism>
<dbReference type="InterPro" id="IPR045584">
    <property type="entry name" value="Pilin-like"/>
</dbReference>
<dbReference type="Pfam" id="PF05345">
    <property type="entry name" value="He_PIG"/>
    <property type="match status" value="1"/>
</dbReference>
<keyword evidence="1" id="KW-0472">Membrane</keyword>
<dbReference type="Proteomes" id="UP000219036">
    <property type="component" value="Unassembled WGS sequence"/>
</dbReference>
<dbReference type="EMBL" id="OBEI01000001">
    <property type="protein sequence ID" value="SNZ02872.1"/>
    <property type="molecule type" value="Genomic_DNA"/>
</dbReference>
<dbReference type="SUPFAM" id="SSF49313">
    <property type="entry name" value="Cadherin-like"/>
    <property type="match status" value="1"/>
</dbReference>
<evidence type="ECO:0000313" key="3">
    <source>
        <dbReference type="Proteomes" id="UP000219036"/>
    </source>
</evidence>